<keyword evidence="9" id="KW-0547">Nucleotide-binding</keyword>
<dbReference type="Gene3D" id="3.40.50.2300">
    <property type="match status" value="1"/>
</dbReference>
<dbReference type="InterPro" id="IPR003594">
    <property type="entry name" value="HATPase_dom"/>
</dbReference>
<dbReference type="InterPro" id="IPR036890">
    <property type="entry name" value="HATPase_C_sf"/>
</dbReference>
<dbReference type="InterPro" id="IPR003018">
    <property type="entry name" value="GAF"/>
</dbReference>
<dbReference type="Pfam" id="PF01590">
    <property type="entry name" value="GAF"/>
    <property type="match status" value="1"/>
</dbReference>
<dbReference type="Gene3D" id="3.30.450.40">
    <property type="match status" value="1"/>
</dbReference>
<evidence type="ECO:0000256" key="1">
    <source>
        <dbReference type="ARBA" id="ARBA00000085"/>
    </source>
</evidence>
<dbReference type="InterPro" id="IPR035965">
    <property type="entry name" value="PAS-like_dom_sf"/>
</dbReference>
<dbReference type="SUPFAM" id="SSF55781">
    <property type="entry name" value="GAF domain-like"/>
    <property type="match status" value="1"/>
</dbReference>
<accession>A0ABU9C4K9</accession>
<dbReference type="CDD" id="cd00075">
    <property type="entry name" value="HATPase"/>
    <property type="match status" value="1"/>
</dbReference>
<keyword evidence="10" id="KW-1185">Reference proteome</keyword>
<dbReference type="Gene3D" id="1.10.287.130">
    <property type="match status" value="1"/>
</dbReference>
<dbReference type="CDD" id="cd00082">
    <property type="entry name" value="HisKA"/>
    <property type="match status" value="1"/>
</dbReference>
<keyword evidence="5" id="KW-0418">Kinase</keyword>
<comment type="caution">
    <text evidence="9">The sequence shown here is derived from an EMBL/GenBank/DDBJ whole genome shotgun (WGS) entry which is preliminary data.</text>
</comment>
<dbReference type="Pfam" id="PF00512">
    <property type="entry name" value="HisKA"/>
    <property type="match status" value="1"/>
</dbReference>
<dbReference type="InterPro" id="IPR036097">
    <property type="entry name" value="HisK_dim/P_sf"/>
</dbReference>
<evidence type="ECO:0000313" key="9">
    <source>
        <dbReference type="EMBL" id="MEK8046826.1"/>
    </source>
</evidence>
<organism evidence="9 10">
    <name type="scientific">Ideonella margarita</name>
    <dbReference type="NCBI Taxonomy" id="2984191"/>
    <lineage>
        <taxon>Bacteria</taxon>
        <taxon>Pseudomonadati</taxon>
        <taxon>Pseudomonadota</taxon>
        <taxon>Betaproteobacteria</taxon>
        <taxon>Burkholderiales</taxon>
        <taxon>Sphaerotilaceae</taxon>
        <taxon>Ideonella</taxon>
    </lineage>
</organism>
<dbReference type="SUPFAM" id="SSF52172">
    <property type="entry name" value="CheY-like"/>
    <property type="match status" value="1"/>
</dbReference>
<dbReference type="EC" id="2.7.13.3" evidence="2"/>
<feature type="domain" description="Response regulatory" evidence="8">
    <location>
        <begin position="553"/>
        <end position="670"/>
    </location>
</feature>
<dbReference type="GO" id="GO:0005524">
    <property type="term" value="F:ATP binding"/>
    <property type="evidence" value="ECO:0007669"/>
    <property type="project" value="UniProtKB-KW"/>
</dbReference>
<keyword evidence="9" id="KW-0067">ATP-binding</keyword>
<dbReference type="SUPFAM" id="SSF55874">
    <property type="entry name" value="ATPase domain of HSP90 chaperone/DNA topoisomerase II/histidine kinase"/>
    <property type="match status" value="1"/>
</dbReference>
<evidence type="ECO:0000256" key="2">
    <source>
        <dbReference type="ARBA" id="ARBA00012438"/>
    </source>
</evidence>
<evidence type="ECO:0000256" key="5">
    <source>
        <dbReference type="ARBA" id="ARBA00022777"/>
    </source>
</evidence>
<evidence type="ECO:0000256" key="6">
    <source>
        <dbReference type="PROSITE-ProRule" id="PRU00169"/>
    </source>
</evidence>
<dbReference type="InterPro" id="IPR001789">
    <property type="entry name" value="Sig_transdc_resp-reg_receiver"/>
</dbReference>
<dbReference type="InterPro" id="IPR011006">
    <property type="entry name" value="CheY-like_superfamily"/>
</dbReference>
<proteinExistence type="predicted"/>
<dbReference type="InterPro" id="IPR003661">
    <property type="entry name" value="HisK_dim/P_dom"/>
</dbReference>
<dbReference type="SMART" id="SM00387">
    <property type="entry name" value="HATPase_c"/>
    <property type="match status" value="1"/>
</dbReference>
<evidence type="ECO:0000256" key="4">
    <source>
        <dbReference type="ARBA" id="ARBA00022679"/>
    </source>
</evidence>
<dbReference type="RefSeq" id="WP_341399122.1">
    <property type="nucleotide sequence ID" value="NZ_JBBUTI010000006.1"/>
</dbReference>
<dbReference type="PANTHER" id="PTHR43047">
    <property type="entry name" value="TWO-COMPONENT HISTIDINE PROTEIN KINASE"/>
    <property type="match status" value="1"/>
</dbReference>
<dbReference type="PROSITE" id="PS50109">
    <property type="entry name" value="HIS_KIN"/>
    <property type="match status" value="1"/>
</dbReference>
<dbReference type="Pfam" id="PF02518">
    <property type="entry name" value="HATPase_c"/>
    <property type="match status" value="1"/>
</dbReference>
<sequence length="675" mass="73008">MDAPLRLEVLQSVDLIDRPTDRALQDLVELVAELTGSAVVVLSLVGSQQVHHLARVGWLPEQTPYAQAYCSLAIECGDWVEVADVRVDPRFAQVTPAEGGPSWRHYAAQVLMLDGVAVGTLCVMDEGTTLLSSAARAQLQRCAKIACSALAQRRQLYQLQLQAGRLHDLARASGDWMWELDEQLRCNWISGDFEAATGCGTATALNRQMDDEPLVDALGQPVVPARGLRELLSQRLAFSRVLTRFDAGASEVRYLSRSAVPVFDADGLFRGYRGTTRNVTAGIVLEQQMQERALLQRDKEAAERISQARSAFLSRVSHELRTPMNAVLGFAQLMTQDTEQPLQGLQAQRLTSILRAGRSLMAQIDDLLEIAELQRGARTLRTDAVPLAPLVRRCFAKWAVEAQTAEVALQTDVPEGLLALADVEAVAQVLDQLVSNAIRYNRPGGRVRVSATIAPAGLIELTVQDDGPGLAPQGLQQLFTPFAQPAGARAMTGTGLGLVLVRELVVRMHGQVTAHSELGVGTRLTVALPAAPGSVAGTPADRAPASSSARVHQVLYIEDEPLNVVLMQEIFRGHAQWQLHVARDGGEGVEMARTLRPDLALVDMNLPDFNGLEVLRRLRADEMTRAMPCIALSADAMVEQIETALAAGFDDYWTKPIDLAGLMPALARAVAGAAG</sequence>
<gene>
    <name evidence="9" type="ORF">AACH00_10735</name>
</gene>
<dbReference type="PANTHER" id="PTHR43047:SF72">
    <property type="entry name" value="OSMOSENSING HISTIDINE PROTEIN KINASE SLN1"/>
    <property type="match status" value="1"/>
</dbReference>
<dbReference type="InterPro" id="IPR029016">
    <property type="entry name" value="GAF-like_dom_sf"/>
</dbReference>
<evidence type="ECO:0000256" key="3">
    <source>
        <dbReference type="ARBA" id="ARBA00022553"/>
    </source>
</evidence>
<dbReference type="SMART" id="SM00448">
    <property type="entry name" value="REC"/>
    <property type="match status" value="1"/>
</dbReference>
<feature type="modified residue" description="4-aspartylphosphate" evidence="6">
    <location>
        <position position="603"/>
    </location>
</feature>
<keyword evidence="3 6" id="KW-0597">Phosphoprotein</keyword>
<dbReference type="SMART" id="SM00388">
    <property type="entry name" value="HisKA"/>
    <property type="match status" value="1"/>
</dbReference>
<dbReference type="SUPFAM" id="SSF47384">
    <property type="entry name" value="Homodimeric domain of signal transducing histidine kinase"/>
    <property type="match status" value="1"/>
</dbReference>
<name>A0ABU9C4K9_9BURK</name>
<evidence type="ECO:0000259" key="8">
    <source>
        <dbReference type="PROSITE" id="PS50110"/>
    </source>
</evidence>
<evidence type="ECO:0000259" key="7">
    <source>
        <dbReference type="PROSITE" id="PS50109"/>
    </source>
</evidence>
<dbReference type="PRINTS" id="PR00344">
    <property type="entry name" value="BCTRLSENSOR"/>
</dbReference>
<dbReference type="Gene3D" id="3.30.450.20">
    <property type="entry name" value="PAS domain"/>
    <property type="match status" value="1"/>
</dbReference>
<comment type="catalytic activity">
    <reaction evidence="1">
        <text>ATP + protein L-histidine = ADP + protein N-phospho-L-histidine.</text>
        <dbReference type="EC" id="2.7.13.3"/>
    </reaction>
</comment>
<dbReference type="EMBL" id="JBBUTI010000006">
    <property type="protein sequence ID" value="MEK8046826.1"/>
    <property type="molecule type" value="Genomic_DNA"/>
</dbReference>
<dbReference type="Proteomes" id="UP001379945">
    <property type="component" value="Unassembled WGS sequence"/>
</dbReference>
<reference evidence="9 10" key="1">
    <citation type="submission" date="2024-04" db="EMBL/GenBank/DDBJ databases">
        <title>Novel species of the genus Ideonella isolated from streams.</title>
        <authorList>
            <person name="Lu H."/>
        </authorList>
    </citation>
    <scope>NUCLEOTIDE SEQUENCE [LARGE SCALE GENOMIC DNA]</scope>
    <source>
        <strain evidence="9 10">LYT19W</strain>
    </source>
</reference>
<dbReference type="InterPro" id="IPR005467">
    <property type="entry name" value="His_kinase_dom"/>
</dbReference>
<dbReference type="PROSITE" id="PS50110">
    <property type="entry name" value="RESPONSE_REGULATORY"/>
    <property type="match status" value="1"/>
</dbReference>
<feature type="domain" description="Histidine kinase" evidence="7">
    <location>
        <begin position="315"/>
        <end position="532"/>
    </location>
</feature>
<keyword evidence="4" id="KW-0808">Transferase</keyword>
<protein>
    <recommendedName>
        <fullName evidence="2">histidine kinase</fullName>
        <ecNumber evidence="2">2.7.13.3</ecNumber>
    </recommendedName>
</protein>
<dbReference type="InterPro" id="IPR004358">
    <property type="entry name" value="Sig_transdc_His_kin-like_C"/>
</dbReference>
<dbReference type="SUPFAM" id="SSF55785">
    <property type="entry name" value="PYP-like sensor domain (PAS domain)"/>
    <property type="match status" value="1"/>
</dbReference>
<dbReference type="Pfam" id="PF00072">
    <property type="entry name" value="Response_reg"/>
    <property type="match status" value="1"/>
</dbReference>
<dbReference type="Gene3D" id="3.30.565.10">
    <property type="entry name" value="Histidine kinase-like ATPase, C-terminal domain"/>
    <property type="match status" value="1"/>
</dbReference>
<dbReference type="SMART" id="SM00065">
    <property type="entry name" value="GAF"/>
    <property type="match status" value="1"/>
</dbReference>
<evidence type="ECO:0000313" key="10">
    <source>
        <dbReference type="Proteomes" id="UP001379945"/>
    </source>
</evidence>